<gene>
    <name evidence="1" type="ORF">BSTOLATCC_MIC62488</name>
</gene>
<dbReference type="AlphaFoldDB" id="A0AAU9KCB3"/>
<accession>A0AAU9KCB3</accession>
<evidence type="ECO:0000313" key="1">
    <source>
        <dbReference type="EMBL" id="CAG9334904.1"/>
    </source>
</evidence>
<evidence type="ECO:0000313" key="2">
    <source>
        <dbReference type="Proteomes" id="UP001162131"/>
    </source>
</evidence>
<sequence length="77" mass="8805">MKTYLSPSQASYKKTCKLRQYSKLKGQFIRCQRFPPKAPHNTTQYLIAKPSCASWDPEEILGTMIDSNKLLINNVLA</sequence>
<name>A0AAU9KCB3_9CILI</name>
<dbReference type="Proteomes" id="UP001162131">
    <property type="component" value="Unassembled WGS sequence"/>
</dbReference>
<keyword evidence="2" id="KW-1185">Reference proteome</keyword>
<comment type="caution">
    <text evidence="1">The sequence shown here is derived from an EMBL/GenBank/DDBJ whole genome shotgun (WGS) entry which is preliminary data.</text>
</comment>
<protein>
    <submittedName>
        <fullName evidence="1">Uncharacterized protein</fullName>
    </submittedName>
</protein>
<reference evidence="1" key="1">
    <citation type="submission" date="2021-09" db="EMBL/GenBank/DDBJ databases">
        <authorList>
            <consortium name="AG Swart"/>
            <person name="Singh M."/>
            <person name="Singh A."/>
            <person name="Seah K."/>
            <person name="Emmerich C."/>
        </authorList>
    </citation>
    <scope>NUCLEOTIDE SEQUENCE</scope>
    <source>
        <strain evidence="1">ATCC30299</strain>
    </source>
</reference>
<organism evidence="1 2">
    <name type="scientific">Blepharisma stoltei</name>
    <dbReference type="NCBI Taxonomy" id="1481888"/>
    <lineage>
        <taxon>Eukaryota</taxon>
        <taxon>Sar</taxon>
        <taxon>Alveolata</taxon>
        <taxon>Ciliophora</taxon>
        <taxon>Postciliodesmatophora</taxon>
        <taxon>Heterotrichea</taxon>
        <taxon>Heterotrichida</taxon>
        <taxon>Blepharismidae</taxon>
        <taxon>Blepharisma</taxon>
    </lineage>
</organism>
<dbReference type="EMBL" id="CAJZBQ010000060">
    <property type="protein sequence ID" value="CAG9334904.1"/>
    <property type="molecule type" value="Genomic_DNA"/>
</dbReference>
<proteinExistence type="predicted"/>